<keyword evidence="1" id="KW-0732">Signal</keyword>
<dbReference type="InterPro" id="IPR023393">
    <property type="entry name" value="START-like_dom_sf"/>
</dbReference>
<organism evidence="2">
    <name type="scientific">Caulobacter sp. 73W</name>
    <dbReference type="NCBI Taxonomy" id="3161137"/>
    <lineage>
        <taxon>Bacteria</taxon>
        <taxon>Pseudomonadati</taxon>
        <taxon>Pseudomonadota</taxon>
        <taxon>Alphaproteobacteria</taxon>
        <taxon>Caulobacterales</taxon>
        <taxon>Caulobacteraceae</taxon>
        <taxon>Caulobacter</taxon>
    </lineage>
</organism>
<name>A0AB39KPE6_9CAUL</name>
<dbReference type="EMBL" id="CP158375">
    <property type="protein sequence ID" value="XDO95482.1"/>
    <property type="molecule type" value="Genomic_DNA"/>
</dbReference>
<protein>
    <submittedName>
        <fullName evidence="2">SRPBCC domain-containing protein</fullName>
    </submittedName>
</protein>
<evidence type="ECO:0000313" key="2">
    <source>
        <dbReference type="EMBL" id="XDO95482.1"/>
    </source>
</evidence>
<dbReference type="Pfam" id="PF10604">
    <property type="entry name" value="Polyketide_cyc2"/>
    <property type="match status" value="1"/>
</dbReference>
<dbReference type="InterPro" id="IPR019587">
    <property type="entry name" value="Polyketide_cyclase/dehydratase"/>
</dbReference>
<dbReference type="AlphaFoldDB" id="A0AB39KPE6"/>
<feature type="signal peptide" evidence="1">
    <location>
        <begin position="1"/>
        <end position="20"/>
    </location>
</feature>
<proteinExistence type="predicted"/>
<accession>A0AB39KPE6</accession>
<dbReference type="CDD" id="cd07814">
    <property type="entry name" value="SRPBCC_CalC_Aha1-like"/>
    <property type="match status" value="1"/>
</dbReference>
<evidence type="ECO:0000256" key="1">
    <source>
        <dbReference type="SAM" id="SignalP"/>
    </source>
</evidence>
<reference evidence="2" key="1">
    <citation type="submission" date="2024-06" db="EMBL/GenBank/DDBJ databases">
        <title>Caulobacter inopinatus, sp. nov.</title>
        <authorList>
            <person name="Donachie S.P."/>
        </authorList>
    </citation>
    <scope>NUCLEOTIDE SEQUENCE</scope>
    <source>
        <strain evidence="2">73W</strain>
    </source>
</reference>
<dbReference type="RefSeq" id="WP_369058331.1">
    <property type="nucleotide sequence ID" value="NZ_CP158375.1"/>
</dbReference>
<gene>
    <name evidence="2" type="ORF">ABOZ73_11730</name>
</gene>
<feature type="chain" id="PRO_5044228832" evidence="1">
    <location>
        <begin position="21"/>
        <end position="180"/>
    </location>
</feature>
<dbReference type="SUPFAM" id="SSF55961">
    <property type="entry name" value="Bet v1-like"/>
    <property type="match status" value="1"/>
</dbReference>
<sequence>MKTVILALVVSASLAAGAHAAVVDAQPNGFKVAASAQVAAPRDKVWAALSKPGQWWNGDHSWFGEASNLTLDLRPGGCFCEVAPQDGAVHMLVSYVKPGEELRLWGSLGPFQTLGAGGGMTITLEPSGQGTKLSWAYTVGGYMPGGLDKLAPAVDGVLAEQFGRLGRYAETGSAEPAKAR</sequence>
<dbReference type="Gene3D" id="3.30.530.20">
    <property type="match status" value="1"/>
</dbReference>